<keyword evidence="5 10" id="KW-0418">Kinase</keyword>
<protein>
    <recommendedName>
        <fullName evidence="2">histidine kinase</fullName>
        <ecNumber evidence="2">2.7.13.3</ecNumber>
    </recommendedName>
</protein>
<dbReference type="GO" id="GO:0005886">
    <property type="term" value="C:plasma membrane"/>
    <property type="evidence" value="ECO:0007669"/>
    <property type="project" value="TreeGrafter"/>
</dbReference>
<dbReference type="SUPFAM" id="SSF52172">
    <property type="entry name" value="CheY-like"/>
    <property type="match status" value="1"/>
</dbReference>
<dbReference type="PROSITE" id="PS50110">
    <property type="entry name" value="RESPONSE_REGULATORY"/>
    <property type="match status" value="1"/>
</dbReference>
<dbReference type="Proteomes" id="UP000015462">
    <property type="component" value="Unassembled WGS sequence"/>
</dbReference>
<sequence>MTMQTILVVDDLSENLELLSRILQREGYKVLSAVNGEDALAQLTTSNHIDLIISDILMPIMDGYEFCRQVQQNDRFCSIPFIFYTATYTDEKDKEFGLKLGANRFLIKPQKTQDLLNIIKEELAKPFKVEKNNITPDAKSPLIESEQQYLRQYSSRLVHKLEDKLLELEQKNTELEEEMAKQLQLKQHIELLNADLERRVASRTKDLLSANQKLLEMDQIKSMFIASMSHELRTPLNSIIGFTGIMLQGMSGEITDEQAKQLGIVKKSASHLLTLINDVIDVSKIESGVVSITNHNFDLIELIKDVIQILSKACLDKQLTIRSNLPESFSCFSDKRRIKQILINLLDNAIKFSNEGEIIISLTQRESFFTVTFSDTGIGISDDNANKLFLPFSKLNPTQANNPRGKGTGLGLYLSQRLANKLGGQITMTSEPNKGSNFSLTLPIGGASK</sequence>
<evidence type="ECO:0000256" key="5">
    <source>
        <dbReference type="ARBA" id="ARBA00022777"/>
    </source>
</evidence>
<dbReference type="EC" id="2.7.13.3" evidence="2"/>
<name>A0AB33Z525_9GAMM</name>
<dbReference type="Pfam" id="PF02518">
    <property type="entry name" value="HATPase_c"/>
    <property type="match status" value="1"/>
</dbReference>
<dbReference type="SUPFAM" id="SSF55874">
    <property type="entry name" value="ATPase domain of HSP90 chaperone/DNA topoisomerase II/histidine kinase"/>
    <property type="match status" value="1"/>
</dbReference>
<dbReference type="PANTHER" id="PTHR43047:SF72">
    <property type="entry name" value="OSMOSENSING HISTIDINE PROTEIN KINASE SLN1"/>
    <property type="match status" value="1"/>
</dbReference>
<gene>
    <name evidence="10" type="ORF">L196_02535</name>
</gene>
<dbReference type="AlphaFoldDB" id="A0AB33Z525"/>
<keyword evidence="4" id="KW-0808">Transferase</keyword>
<evidence type="ECO:0000256" key="7">
    <source>
        <dbReference type="SAM" id="Coils"/>
    </source>
</evidence>
<dbReference type="InterPro" id="IPR005467">
    <property type="entry name" value="His_kinase_dom"/>
</dbReference>
<keyword evidence="3 6" id="KW-0597">Phosphoprotein</keyword>
<accession>A0AB33Z525</accession>
<dbReference type="InterPro" id="IPR036097">
    <property type="entry name" value="HisK_dim/P_sf"/>
</dbReference>
<dbReference type="GO" id="GO:0009927">
    <property type="term" value="F:histidine phosphotransfer kinase activity"/>
    <property type="evidence" value="ECO:0007669"/>
    <property type="project" value="TreeGrafter"/>
</dbReference>
<evidence type="ECO:0000256" key="2">
    <source>
        <dbReference type="ARBA" id="ARBA00012438"/>
    </source>
</evidence>
<evidence type="ECO:0000313" key="10">
    <source>
        <dbReference type="EMBL" id="EPD14338.1"/>
    </source>
</evidence>
<dbReference type="EMBL" id="ASHL01000001">
    <property type="protein sequence ID" value="EPD14338.1"/>
    <property type="molecule type" value="Genomic_DNA"/>
</dbReference>
<feature type="domain" description="Histidine kinase" evidence="8">
    <location>
        <begin position="227"/>
        <end position="446"/>
    </location>
</feature>
<feature type="modified residue" description="4-aspartylphosphate" evidence="6">
    <location>
        <position position="55"/>
    </location>
</feature>
<dbReference type="InterPro" id="IPR011006">
    <property type="entry name" value="CheY-like_superfamily"/>
</dbReference>
<dbReference type="SMART" id="SM00448">
    <property type="entry name" value="REC"/>
    <property type="match status" value="1"/>
</dbReference>
<keyword evidence="11" id="KW-1185">Reference proteome</keyword>
<dbReference type="InterPro" id="IPR004358">
    <property type="entry name" value="Sig_transdc_His_kin-like_C"/>
</dbReference>
<evidence type="ECO:0000256" key="4">
    <source>
        <dbReference type="ARBA" id="ARBA00022679"/>
    </source>
</evidence>
<keyword evidence="7" id="KW-0175">Coiled coil</keyword>
<dbReference type="InterPro" id="IPR003661">
    <property type="entry name" value="HisK_dim/P_dom"/>
</dbReference>
<dbReference type="CDD" id="cd00082">
    <property type="entry name" value="HisKA"/>
    <property type="match status" value="1"/>
</dbReference>
<evidence type="ECO:0000256" key="1">
    <source>
        <dbReference type="ARBA" id="ARBA00000085"/>
    </source>
</evidence>
<dbReference type="Pfam" id="PF00512">
    <property type="entry name" value="HisKA"/>
    <property type="match status" value="1"/>
</dbReference>
<dbReference type="Pfam" id="PF00072">
    <property type="entry name" value="Response_reg"/>
    <property type="match status" value="1"/>
</dbReference>
<dbReference type="SMART" id="SM00388">
    <property type="entry name" value="HisKA"/>
    <property type="match status" value="1"/>
</dbReference>
<comment type="catalytic activity">
    <reaction evidence="1">
        <text>ATP + protein L-histidine = ADP + protein N-phospho-L-histidine.</text>
        <dbReference type="EC" id="2.7.13.3"/>
    </reaction>
</comment>
<feature type="domain" description="Response regulatory" evidence="9">
    <location>
        <begin position="5"/>
        <end position="123"/>
    </location>
</feature>
<organism evidence="10 11">
    <name type="scientific">Cycloclasticus pugetii</name>
    <dbReference type="NCBI Taxonomy" id="34068"/>
    <lineage>
        <taxon>Bacteria</taxon>
        <taxon>Pseudomonadati</taxon>
        <taxon>Pseudomonadota</taxon>
        <taxon>Gammaproteobacteria</taxon>
        <taxon>Thiotrichales</taxon>
        <taxon>Piscirickettsiaceae</taxon>
        <taxon>Cycloclasticus</taxon>
    </lineage>
</organism>
<dbReference type="RefSeq" id="WP_016389846.1">
    <property type="nucleotide sequence ID" value="NZ_KE646805.1"/>
</dbReference>
<dbReference type="Gene3D" id="3.40.50.2300">
    <property type="match status" value="1"/>
</dbReference>
<dbReference type="Gene3D" id="3.30.565.10">
    <property type="entry name" value="Histidine kinase-like ATPase, C-terminal domain"/>
    <property type="match status" value="1"/>
</dbReference>
<proteinExistence type="predicted"/>
<evidence type="ECO:0000256" key="6">
    <source>
        <dbReference type="PROSITE-ProRule" id="PRU00169"/>
    </source>
</evidence>
<feature type="coiled-coil region" evidence="7">
    <location>
        <begin position="158"/>
        <end position="188"/>
    </location>
</feature>
<dbReference type="PANTHER" id="PTHR43047">
    <property type="entry name" value="TWO-COMPONENT HISTIDINE PROTEIN KINASE"/>
    <property type="match status" value="1"/>
</dbReference>
<dbReference type="PRINTS" id="PR00344">
    <property type="entry name" value="BCTRLSENSOR"/>
</dbReference>
<dbReference type="InterPro" id="IPR036890">
    <property type="entry name" value="HATPase_C_sf"/>
</dbReference>
<reference evidence="10 11" key="1">
    <citation type="journal article" date="2013" name="Genome Announc.">
        <title>Genome Sequence of the Pyrene- and Fluoranthene-Degrading Bacterium Cycloclasticus sp. Strain PY97M.</title>
        <authorList>
            <person name="Cui Z."/>
            <person name="Xu G."/>
            <person name="Li Q."/>
            <person name="Gao W."/>
            <person name="Zheng L."/>
        </authorList>
    </citation>
    <scope>NUCLEOTIDE SEQUENCE [LARGE SCALE GENOMIC DNA]</scope>
    <source>
        <strain evidence="10 11">PY97M</strain>
    </source>
</reference>
<dbReference type="InterPro" id="IPR001789">
    <property type="entry name" value="Sig_transdc_resp-reg_receiver"/>
</dbReference>
<dbReference type="SMART" id="SM00387">
    <property type="entry name" value="HATPase_c"/>
    <property type="match status" value="1"/>
</dbReference>
<dbReference type="SUPFAM" id="SSF47384">
    <property type="entry name" value="Homodimeric domain of signal transducing histidine kinase"/>
    <property type="match status" value="1"/>
</dbReference>
<evidence type="ECO:0000259" key="9">
    <source>
        <dbReference type="PROSITE" id="PS50110"/>
    </source>
</evidence>
<evidence type="ECO:0000256" key="3">
    <source>
        <dbReference type="ARBA" id="ARBA00022553"/>
    </source>
</evidence>
<comment type="caution">
    <text evidence="10">The sequence shown here is derived from an EMBL/GenBank/DDBJ whole genome shotgun (WGS) entry which is preliminary data.</text>
</comment>
<evidence type="ECO:0000259" key="8">
    <source>
        <dbReference type="PROSITE" id="PS50109"/>
    </source>
</evidence>
<dbReference type="PROSITE" id="PS50109">
    <property type="entry name" value="HIS_KIN"/>
    <property type="match status" value="1"/>
</dbReference>
<dbReference type="Gene3D" id="1.10.287.130">
    <property type="match status" value="1"/>
</dbReference>
<evidence type="ECO:0000313" key="11">
    <source>
        <dbReference type="Proteomes" id="UP000015462"/>
    </source>
</evidence>
<dbReference type="GO" id="GO:0000155">
    <property type="term" value="F:phosphorelay sensor kinase activity"/>
    <property type="evidence" value="ECO:0007669"/>
    <property type="project" value="InterPro"/>
</dbReference>
<dbReference type="InterPro" id="IPR003594">
    <property type="entry name" value="HATPase_dom"/>
</dbReference>